<gene>
    <name evidence="4" type="ORF">M231_04879</name>
</gene>
<keyword evidence="1" id="KW-0862">Zinc</keyword>
<dbReference type="GO" id="GO:0000724">
    <property type="term" value="P:double-strand break repair via homologous recombination"/>
    <property type="evidence" value="ECO:0007669"/>
    <property type="project" value="TreeGrafter"/>
</dbReference>
<protein>
    <recommendedName>
        <fullName evidence="3">SWIM-type domain-containing protein</fullName>
    </recommendedName>
</protein>
<name>A0A4Q1BJT9_TREME</name>
<feature type="compositionally biased region" description="Basic and acidic residues" evidence="2">
    <location>
        <begin position="156"/>
        <end position="184"/>
    </location>
</feature>
<feature type="compositionally biased region" description="Polar residues" evidence="2">
    <location>
        <begin position="125"/>
        <end position="138"/>
    </location>
</feature>
<evidence type="ECO:0000256" key="1">
    <source>
        <dbReference type="PROSITE-ProRule" id="PRU00325"/>
    </source>
</evidence>
<dbReference type="GO" id="GO:0008270">
    <property type="term" value="F:zinc ion binding"/>
    <property type="evidence" value="ECO:0007669"/>
    <property type="project" value="UniProtKB-KW"/>
</dbReference>
<keyword evidence="1" id="KW-0479">Metal-binding</keyword>
<dbReference type="VEuPathDB" id="FungiDB:TREMEDRAFT_66212"/>
<dbReference type="PROSITE" id="PS50966">
    <property type="entry name" value="ZF_SWIM"/>
    <property type="match status" value="1"/>
</dbReference>
<proteinExistence type="predicted"/>
<sequence>MSDPSTEFLYLTATLLSSLPLSDKSVDETLLLQLHSIFGPMLLSALQIMDRQDVVRITLPGGRWLYQVMSSTGSPYTIFLNLPQSDPEEAITTDPTTTAGTNHPVNLLMPLLDSTMGDSPDVPVSDTSGNIHGNNQSRAAEEMNRDASEINPTIDAVRENDGSRIDSEKRSSDKVFNERTTKEERLKRRRNERIRKIVDTLRTSYCPCAGYGCHSFGSGKNVLCKHLLAIFIAHQMGRVVQTEVSLQGVAGLLGVT</sequence>
<dbReference type="AlphaFoldDB" id="A0A4Q1BJT9"/>
<evidence type="ECO:0000259" key="3">
    <source>
        <dbReference type="PROSITE" id="PS50966"/>
    </source>
</evidence>
<dbReference type="InterPro" id="IPR007527">
    <property type="entry name" value="Znf_SWIM"/>
</dbReference>
<evidence type="ECO:0000313" key="5">
    <source>
        <dbReference type="Proteomes" id="UP000289152"/>
    </source>
</evidence>
<dbReference type="PANTHER" id="PTHR28498:SF1">
    <property type="entry name" value="ZINC FINGER SWIM DOMAIN-CONTAINING PROTEIN 7"/>
    <property type="match status" value="1"/>
</dbReference>
<feature type="compositionally biased region" description="Basic and acidic residues" evidence="2">
    <location>
        <begin position="139"/>
        <end position="148"/>
    </location>
</feature>
<comment type="caution">
    <text evidence="4">The sequence shown here is derived from an EMBL/GenBank/DDBJ whole genome shotgun (WGS) entry which is preliminary data.</text>
</comment>
<dbReference type="EMBL" id="SDIL01000058">
    <property type="protein sequence ID" value="RXK37880.1"/>
    <property type="molecule type" value="Genomic_DNA"/>
</dbReference>
<feature type="domain" description="SWIM-type" evidence="3">
    <location>
        <begin position="194"/>
        <end position="235"/>
    </location>
</feature>
<reference evidence="4 5" key="1">
    <citation type="submission" date="2016-06" db="EMBL/GenBank/DDBJ databases">
        <title>Evolution of pathogenesis and genome organization in the Tremellales.</title>
        <authorList>
            <person name="Cuomo C."/>
            <person name="Litvintseva A."/>
            <person name="Heitman J."/>
            <person name="Chen Y."/>
            <person name="Sun S."/>
            <person name="Springer D."/>
            <person name="Dromer F."/>
            <person name="Young S."/>
            <person name="Zeng Q."/>
            <person name="Chapman S."/>
            <person name="Gujja S."/>
            <person name="Saif S."/>
            <person name="Birren B."/>
        </authorList>
    </citation>
    <scope>NUCLEOTIDE SEQUENCE [LARGE SCALE GENOMIC DNA]</scope>
    <source>
        <strain evidence="4 5">ATCC 28783</strain>
    </source>
</reference>
<dbReference type="OrthoDB" id="337581at2759"/>
<dbReference type="GO" id="GO:0097196">
    <property type="term" value="C:Shu complex"/>
    <property type="evidence" value="ECO:0007669"/>
    <property type="project" value="TreeGrafter"/>
</dbReference>
<keyword evidence="5" id="KW-1185">Reference proteome</keyword>
<organism evidence="4 5">
    <name type="scientific">Tremella mesenterica</name>
    <name type="common">Jelly fungus</name>
    <dbReference type="NCBI Taxonomy" id="5217"/>
    <lineage>
        <taxon>Eukaryota</taxon>
        <taxon>Fungi</taxon>
        <taxon>Dikarya</taxon>
        <taxon>Basidiomycota</taxon>
        <taxon>Agaricomycotina</taxon>
        <taxon>Tremellomycetes</taxon>
        <taxon>Tremellales</taxon>
        <taxon>Tremellaceae</taxon>
        <taxon>Tremella</taxon>
    </lineage>
</organism>
<accession>A0A4Q1BJT9</accession>
<keyword evidence="1" id="KW-0863">Zinc-finger</keyword>
<dbReference type="PANTHER" id="PTHR28498">
    <property type="entry name" value="ZINC FINGER SWIM DOMAIN-CONTAINING PROTEIN 7"/>
    <property type="match status" value="1"/>
</dbReference>
<dbReference type="Proteomes" id="UP000289152">
    <property type="component" value="Unassembled WGS sequence"/>
</dbReference>
<evidence type="ECO:0000256" key="2">
    <source>
        <dbReference type="SAM" id="MobiDB-lite"/>
    </source>
</evidence>
<feature type="region of interest" description="Disordered" evidence="2">
    <location>
        <begin position="124"/>
        <end position="184"/>
    </location>
</feature>
<evidence type="ECO:0000313" key="4">
    <source>
        <dbReference type="EMBL" id="RXK37880.1"/>
    </source>
</evidence>
<dbReference type="InParanoid" id="A0A4Q1BJT9"/>